<dbReference type="InterPro" id="IPR025484">
    <property type="entry name" value="DUF4376"/>
</dbReference>
<sequence length="200" mass="21687">MTVETNIPTIYNFDAETGEFLFPSVADPDPLVEDRFLFPVNSTLIPPPAEQPGFVRRFIDGNWGYSSVNDTGTPPIEEPVVTVAMVDAERDLRIASGFGFGGQVYQTRPDDRENIAGAAAAALAAIVNGAQPGDYRWHGGDSDFVWIAADNTTHLLDAQSTFAMGQAAMAHKQAHIFAARVLKDMTPIPADYATNPAYWP</sequence>
<organism evidence="2 3">
    <name type="scientific">Agrobacterium phage Atu_ph08</name>
    <dbReference type="NCBI Taxonomy" id="2024265"/>
    <lineage>
        <taxon>Viruses</taxon>
        <taxon>Duplodnaviria</taxon>
        <taxon>Heunggongvirae</taxon>
        <taxon>Uroviricota</taxon>
        <taxon>Caudoviricetes</taxon>
        <taxon>Roslyckyvirus</taxon>
        <taxon>Roslyckyvirus ph08</taxon>
    </lineage>
</organism>
<dbReference type="Proteomes" id="UP000222678">
    <property type="component" value="Genome"/>
</dbReference>
<dbReference type="RefSeq" id="YP_010660318.1">
    <property type="nucleotide sequence ID" value="NC_070876.1"/>
</dbReference>
<dbReference type="KEGG" id="vg:77936313"/>
<accession>A0A2L0V114</accession>
<evidence type="ECO:0000259" key="1">
    <source>
        <dbReference type="Pfam" id="PF14301"/>
    </source>
</evidence>
<keyword evidence="3" id="KW-1185">Reference proteome</keyword>
<proteinExistence type="predicted"/>
<dbReference type="Pfam" id="PF14301">
    <property type="entry name" value="DUF4376"/>
    <property type="match status" value="1"/>
</dbReference>
<dbReference type="GeneID" id="77936313"/>
<protein>
    <recommendedName>
        <fullName evidence="1">DUF4376 domain-containing protein</fullName>
    </recommendedName>
</protein>
<evidence type="ECO:0000313" key="3">
    <source>
        <dbReference type="Proteomes" id="UP000222678"/>
    </source>
</evidence>
<dbReference type="EMBL" id="MF403009">
    <property type="protein sequence ID" value="AUZ95465.1"/>
    <property type="molecule type" value="Genomic_DNA"/>
</dbReference>
<reference evidence="2 3" key="1">
    <citation type="submission" date="2017-06" db="EMBL/GenBank/DDBJ databases">
        <authorList>
            <person name="Kim H.J."/>
            <person name="Triplett B.A."/>
        </authorList>
    </citation>
    <scope>NUCLEOTIDE SEQUENCE [LARGE SCALE GENOMIC DNA]</scope>
</reference>
<name>A0A2L0V114_9CAUD</name>
<evidence type="ECO:0000313" key="2">
    <source>
        <dbReference type="EMBL" id="AUZ95465.1"/>
    </source>
</evidence>
<feature type="domain" description="DUF4376" evidence="1">
    <location>
        <begin position="83"/>
        <end position="186"/>
    </location>
</feature>